<dbReference type="GO" id="GO:0005524">
    <property type="term" value="F:ATP binding"/>
    <property type="evidence" value="ECO:0007669"/>
    <property type="project" value="UniProtKB-KW"/>
</dbReference>
<gene>
    <name evidence="1" type="ORF">AB0A76_28820</name>
</gene>
<accession>A0ABV3D3Z1</accession>
<dbReference type="InterPro" id="IPR036890">
    <property type="entry name" value="HATPase_C_sf"/>
</dbReference>
<dbReference type="EMBL" id="JBEZAM010000058">
    <property type="protein sequence ID" value="MEU7297155.1"/>
    <property type="molecule type" value="Genomic_DNA"/>
</dbReference>
<keyword evidence="1" id="KW-0547">Nucleotide-binding</keyword>
<dbReference type="Gene3D" id="3.30.565.10">
    <property type="entry name" value="Histidine kinase-like ATPase, C-terminal domain"/>
    <property type="match status" value="1"/>
</dbReference>
<reference evidence="1 2" key="1">
    <citation type="submission" date="2024-06" db="EMBL/GenBank/DDBJ databases">
        <title>The Natural Products Discovery Center: Release of the First 8490 Sequenced Strains for Exploring Actinobacteria Biosynthetic Diversity.</title>
        <authorList>
            <person name="Kalkreuter E."/>
            <person name="Kautsar S.A."/>
            <person name="Yang D."/>
            <person name="Bader C.D."/>
            <person name="Teijaro C.N."/>
            <person name="Fluegel L."/>
            <person name="Davis C.M."/>
            <person name="Simpson J.R."/>
            <person name="Lauterbach L."/>
            <person name="Steele A.D."/>
            <person name="Gui C."/>
            <person name="Meng S."/>
            <person name="Li G."/>
            <person name="Viehrig K."/>
            <person name="Ye F."/>
            <person name="Su P."/>
            <person name="Kiefer A.F."/>
            <person name="Nichols A."/>
            <person name="Cepeda A.J."/>
            <person name="Yan W."/>
            <person name="Fan B."/>
            <person name="Jiang Y."/>
            <person name="Adhikari A."/>
            <person name="Zheng C.-J."/>
            <person name="Schuster L."/>
            <person name="Cowan T.M."/>
            <person name="Smanski M.J."/>
            <person name="Chevrette M.G."/>
            <person name="De Carvalho L.P.S."/>
            <person name="Shen B."/>
        </authorList>
    </citation>
    <scope>NUCLEOTIDE SEQUENCE [LARGE SCALE GENOMIC DNA]</scope>
    <source>
        <strain evidence="1 2">NPDC045705</strain>
    </source>
</reference>
<dbReference type="RefSeq" id="WP_359214231.1">
    <property type="nucleotide sequence ID" value="NZ_JBEZAM010000058.1"/>
</dbReference>
<keyword evidence="1" id="KW-0067">ATP-binding</keyword>
<organism evidence="1 2">
    <name type="scientific">Streptomyces exfoliatus</name>
    <name type="common">Streptomyces hydrogenans</name>
    <dbReference type="NCBI Taxonomy" id="1905"/>
    <lineage>
        <taxon>Bacteria</taxon>
        <taxon>Bacillati</taxon>
        <taxon>Actinomycetota</taxon>
        <taxon>Actinomycetes</taxon>
        <taxon>Kitasatosporales</taxon>
        <taxon>Streptomycetaceae</taxon>
        <taxon>Streptomyces</taxon>
    </lineage>
</organism>
<sequence length="90" mass="9544">MTNAYEYALGPCLLDLELSGGAVAISVWDTDPTLQAAWAADPGRIGRHGLEIVIALCLSFEIHREPVGKRVRTTNGLADDPGGQPAGRVM</sequence>
<keyword evidence="2" id="KW-1185">Reference proteome</keyword>
<protein>
    <submittedName>
        <fullName evidence="1">ATP-binding protein</fullName>
    </submittedName>
</protein>
<evidence type="ECO:0000313" key="1">
    <source>
        <dbReference type="EMBL" id="MEU7297155.1"/>
    </source>
</evidence>
<comment type="caution">
    <text evidence="1">The sequence shown here is derived from an EMBL/GenBank/DDBJ whole genome shotgun (WGS) entry which is preliminary data.</text>
</comment>
<dbReference type="Proteomes" id="UP001551210">
    <property type="component" value="Unassembled WGS sequence"/>
</dbReference>
<evidence type="ECO:0000313" key="2">
    <source>
        <dbReference type="Proteomes" id="UP001551210"/>
    </source>
</evidence>
<name>A0ABV3D3Z1_STREX</name>
<dbReference type="CDD" id="cd16936">
    <property type="entry name" value="HATPase_RsbW-like"/>
    <property type="match status" value="1"/>
</dbReference>
<proteinExistence type="predicted"/>